<dbReference type="Pfam" id="PF07693">
    <property type="entry name" value="KAP_NTPase"/>
    <property type="match status" value="1"/>
</dbReference>
<organism evidence="4 5">
    <name type="scientific">Kibdelosporangium lantanae</name>
    <dbReference type="NCBI Taxonomy" id="1497396"/>
    <lineage>
        <taxon>Bacteria</taxon>
        <taxon>Bacillati</taxon>
        <taxon>Actinomycetota</taxon>
        <taxon>Actinomycetes</taxon>
        <taxon>Pseudonocardiales</taxon>
        <taxon>Pseudonocardiaceae</taxon>
        <taxon>Kibdelosporangium</taxon>
    </lineage>
</organism>
<dbReference type="InterPro" id="IPR027417">
    <property type="entry name" value="P-loop_NTPase"/>
</dbReference>
<feature type="transmembrane region" description="Helical" evidence="1">
    <location>
        <begin position="314"/>
        <end position="336"/>
    </location>
</feature>
<dbReference type="EMBL" id="JBHTIS010000045">
    <property type="protein sequence ID" value="MFD1044383.1"/>
    <property type="molecule type" value="Genomic_DNA"/>
</dbReference>
<dbReference type="SUPFAM" id="SSF52540">
    <property type="entry name" value="P-loop containing nucleoside triphosphate hydrolases"/>
    <property type="match status" value="1"/>
</dbReference>
<name>A0ABW3M2P5_9PSEU</name>
<dbReference type="InterPro" id="IPR011646">
    <property type="entry name" value="KAP_P-loop"/>
</dbReference>
<evidence type="ECO:0000259" key="3">
    <source>
        <dbReference type="Pfam" id="PF19956"/>
    </source>
</evidence>
<keyword evidence="1" id="KW-0812">Transmembrane</keyword>
<gene>
    <name evidence="4" type="ORF">ACFQ1S_01625</name>
</gene>
<dbReference type="Gene3D" id="3.40.50.300">
    <property type="entry name" value="P-loop containing nucleotide triphosphate hydrolases"/>
    <property type="match status" value="1"/>
</dbReference>
<sequence>MSKPSFTRQVGDLTGAFLRLPGMLDPKTREMYVELLGNELGESLTFSRYADPRHDVYSLIYACFDYRDGIKSLVEVVRQFHQDSLPMRDLETLVEGLLLEDFPQYEKPDKSLKLDRIGLISQKNPGALWVLRLCALFEAERVNCSLLPTVKDSEIPTELGNVLYNPDRFRGALRAISLHGLGKFDEDDNLLLDDQTRARLQIDLLKRDALAEVLTDRIQETRQRDPQTSFLVHLDGAWGSGKSTLLNLLGKRLTVAGYLVVWFDAWQHSRLSPPWWSLLTTVRRDIARDRGWWARRWLYLRETGARAKRSGAPYMLAVILLFIIAGALGLAVHWGIGTAQQPGELIKVAVPALTALGVVWTGARVASRILLWESAKGARLFEQSDTNPMTRVAEHFEWLLRNSRKPVVFFIDDLDRCKYEYVIELLESVQTLVRDAPRIWGNIHRFPPAAYFVVAADGAWLRRAYTKQHGDTDLTGYQFLDKLFQLTVPMPMLSDAGQRHFLGRLLGLSSATSADPTQVAETISQIEVSTGDEELILNTLGAAAPDVREAVSPDAARAVAAARTRSHAEHTLRKFAPLLSPNPRSTKLFLNAYTILRAVRTLEGITVDIDTLALWTIIRMRWPNISDFLQRNPEAIKGILEPLWCTELFPPELHATAKLSELRSIASYPQGGPLTAVSIRLCCGMA</sequence>
<protein>
    <submittedName>
        <fullName evidence="4">P-loop NTPase fold protein</fullName>
    </submittedName>
</protein>
<reference evidence="5" key="1">
    <citation type="journal article" date="2019" name="Int. J. Syst. Evol. Microbiol.">
        <title>The Global Catalogue of Microorganisms (GCM) 10K type strain sequencing project: providing services to taxonomists for standard genome sequencing and annotation.</title>
        <authorList>
            <consortium name="The Broad Institute Genomics Platform"/>
            <consortium name="The Broad Institute Genome Sequencing Center for Infectious Disease"/>
            <person name="Wu L."/>
            <person name="Ma J."/>
        </authorList>
    </citation>
    <scope>NUCLEOTIDE SEQUENCE [LARGE SCALE GENOMIC DNA]</scope>
    <source>
        <strain evidence="5">JCM 31486</strain>
    </source>
</reference>
<dbReference type="Pfam" id="PF19956">
    <property type="entry name" value="EAD2"/>
    <property type="match status" value="1"/>
</dbReference>
<feature type="domain" description="Effector-associated" evidence="3">
    <location>
        <begin position="16"/>
        <end position="95"/>
    </location>
</feature>
<evidence type="ECO:0000313" key="4">
    <source>
        <dbReference type="EMBL" id="MFD1044383.1"/>
    </source>
</evidence>
<evidence type="ECO:0000313" key="5">
    <source>
        <dbReference type="Proteomes" id="UP001597045"/>
    </source>
</evidence>
<keyword evidence="1" id="KW-1133">Transmembrane helix</keyword>
<dbReference type="PANTHER" id="PTHR22674:SF6">
    <property type="entry name" value="NTPASE KAP FAMILY P-LOOP DOMAIN-CONTAINING PROTEIN 1"/>
    <property type="match status" value="1"/>
</dbReference>
<evidence type="ECO:0000259" key="2">
    <source>
        <dbReference type="Pfam" id="PF07693"/>
    </source>
</evidence>
<comment type="caution">
    <text evidence="4">The sequence shown here is derived from an EMBL/GenBank/DDBJ whole genome shotgun (WGS) entry which is preliminary data.</text>
</comment>
<accession>A0ABW3M2P5</accession>
<evidence type="ECO:0000256" key="1">
    <source>
        <dbReference type="SAM" id="Phobius"/>
    </source>
</evidence>
<dbReference type="Proteomes" id="UP001597045">
    <property type="component" value="Unassembled WGS sequence"/>
</dbReference>
<feature type="domain" description="KAP NTPase" evidence="2">
    <location>
        <begin position="208"/>
        <end position="598"/>
    </location>
</feature>
<keyword evidence="5" id="KW-1185">Reference proteome</keyword>
<dbReference type="InterPro" id="IPR045431">
    <property type="entry name" value="EAD2"/>
</dbReference>
<dbReference type="PANTHER" id="PTHR22674">
    <property type="entry name" value="NTPASE, KAP FAMILY P-LOOP DOMAIN-CONTAINING 1"/>
    <property type="match status" value="1"/>
</dbReference>
<proteinExistence type="predicted"/>
<dbReference type="InterPro" id="IPR052754">
    <property type="entry name" value="NTPase_KAP_P-loop"/>
</dbReference>
<keyword evidence="1" id="KW-0472">Membrane</keyword>